<name>A0A2K2D7J7_BRADI</name>
<sequence length="198" mass="21308">MNDLSSSTYHLLPSPAMMTMPPTASPSSNAPTPTAILSSEQPAPAPVNMVPVSRGRRQAGGRARARAGGGLREVAGGQERARADAGSGLREAAGWRRRTRLCFWWGRWPDEEDSCYRVGSDCQSRTPLFQAPPHASALPHLFIPAPLKEEPVVAFRCSPTGRPLPLGFFSRVGGSARVKYAEVASTSRQAAVQKLECR</sequence>
<accession>A0A2K2D7J7</accession>
<evidence type="ECO:0000313" key="2">
    <source>
        <dbReference type="EMBL" id="PNT70255.1"/>
    </source>
</evidence>
<reference evidence="2" key="2">
    <citation type="submission" date="2017-06" db="EMBL/GenBank/DDBJ databases">
        <title>WGS assembly of Brachypodium distachyon.</title>
        <authorList>
            <consortium name="The International Brachypodium Initiative"/>
            <person name="Lucas S."/>
            <person name="Harmon-Smith M."/>
            <person name="Lail K."/>
            <person name="Tice H."/>
            <person name="Grimwood J."/>
            <person name="Bruce D."/>
            <person name="Barry K."/>
            <person name="Shu S."/>
            <person name="Lindquist E."/>
            <person name="Wang M."/>
            <person name="Pitluck S."/>
            <person name="Vogel J.P."/>
            <person name="Garvin D.F."/>
            <person name="Mockler T.C."/>
            <person name="Schmutz J."/>
            <person name="Rokhsar D."/>
            <person name="Bevan M.W."/>
        </authorList>
    </citation>
    <scope>NUCLEOTIDE SEQUENCE</scope>
    <source>
        <strain evidence="2">Bd21</strain>
    </source>
</reference>
<feature type="compositionally biased region" description="Basic residues" evidence="1">
    <location>
        <begin position="54"/>
        <end position="65"/>
    </location>
</feature>
<dbReference type="AlphaFoldDB" id="A0A2K2D7J7"/>
<protein>
    <submittedName>
        <fullName evidence="2 3">Uncharacterized protein</fullName>
    </submittedName>
</protein>
<dbReference type="InParanoid" id="A0A2K2D7J7"/>
<reference evidence="3" key="3">
    <citation type="submission" date="2018-08" db="UniProtKB">
        <authorList>
            <consortium name="EnsemblPlants"/>
        </authorList>
    </citation>
    <scope>IDENTIFICATION</scope>
    <source>
        <strain evidence="3">cv. Bd21</strain>
    </source>
</reference>
<gene>
    <name evidence="2" type="ORF">BRADI_2g08817v3</name>
</gene>
<evidence type="ECO:0000313" key="4">
    <source>
        <dbReference type="Proteomes" id="UP000008810"/>
    </source>
</evidence>
<dbReference type="EnsemblPlants" id="PNT70255">
    <property type="protein sequence ID" value="PNT70255"/>
    <property type="gene ID" value="BRADI_2g08817v3"/>
</dbReference>
<proteinExistence type="predicted"/>
<reference evidence="2 3" key="1">
    <citation type="journal article" date="2010" name="Nature">
        <title>Genome sequencing and analysis of the model grass Brachypodium distachyon.</title>
        <authorList>
            <consortium name="International Brachypodium Initiative"/>
        </authorList>
    </citation>
    <scope>NUCLEOTIDE SEQUENCE [LARGE SCALE GENOMIC DNA]</scope>
    <source>
        <strain evidence="2 3">Bd21</strain>
    </source>
</reference>
<keyword evidence="4" id="KW-1185">Reference proteome</keyword>
<dbReference type="Proteomes" id="UP000008810">
    <property type="component" value="Chromosome 2"/>
</dbReference>
<dbReference type="EMBL" id="CM000881">
    <property type="protein sequence ID" value="PNT70255.1"/>
    <property type="molecule type" value="Genomic_DNA"/>
</dbReference>
<organism evidence="2">
    <name type="scientific">Brachypodium distachyon</name>
    <name type="common">Purple false brome</name>
    <name type="synonym">Trachynia distachya</name>
    <dbReference type="NCBI Taxonomy" id="15368"/>
    <lineage>
        <taxon>Eukaryota</taxon>
        <taxon>Viridiplantae</taxon>
        <taxon>Streptophyta</taxon>
        <taxon>Embryophyta</taxon>
        <taxon>Tracheophyta</taxon>
        <taxon>Spermatophyta</taxon>
        <taxon>Magnoliopsida</taxon>
        <taxon>Liliopsida</taxon>
        <taxon>Poales</taxon>
        <taxon>Poaceae</taxon>
        <taxon>BOP clade</taxon>
        <taxon>Pooideae</taxon>
        <taxon>Stipodae</taxon>
        <taxon>Brachypodieae</taxon>
        <taxon>Brachypodium</taxon>
    </lineage>
</organism>
<evidence type="ECO:0000256" key="1">
    <source>
        <dbReference type="SAM" id="MobiDB-lite"/>
    </source>
</evidence>
<feature type="compositionally biased region" description="Low complexity" evidence="1">
    <location>
        <begin position="13"/>
        <end position="35"/>
    </location>
</feature>
<feature type="region of interest" description="Disordered" evidence="1">
    <location>
        <begin position="1"/>
        <end position="79"/>
    </location>
</feature>
<evidence type="ECO:0000313" key="3">
    <source>
        <dbReference type="EnsemblPlants" id="PNT70255"/>
    </source>
</evidence>
<dbReference type="Gramene" id="PNT70255">
    <property type="protein sequence ID" value="PNT70255"/>
    <property type="gene ID" value="BRADI_2g08817v3"/>
</dbReference>